<name>A0A1C7MDT4_GRIFR</name>
<organism evidence="2 3">
    <name type="scientific">Grifola frondosa</name>
    <name type="common">Maitake</name>
    <name type="synonym">Polyporus frondosus</name>
    <dbReference type="NCBI Taxonomy" id="5627"/>
    <lineage>
        <taxon>Eukaryota</taxon>
        <taxon>Fungi</taxon>
        <taxon>Dikarya</taxon>
        <taxon>Basidiomycota</taxon>
        <taxon>Agaricomycotina</taxon>
        <taxon>Agaricomycetes</taxon>
        <taxon>Polyporales</taxon>
        <taxon>Grifolaceae</taxon>
        <taxon>Grifola</taxon>
    </lineage>
</organism>
<feature type="region of interest" description="Disordered" evidence="1">
    <location>
        <begin position="1"/>
        <end position="26"/>
    </location>
</feature>
<evidence type="ECO:0000256" key="1">
    <source>
        <dbReference type="SAM" id="MobiDB-lite"/>
    </source>
</evidence>
<sequence length="165" mass="18109">MQIPLRNYQSIPRHAPRGRRRHSTPPADHEIVALRAENSLLRGIVNDLIAVVPRALTTSISLPNSLQHTPPASASSSSLHSPSTPALSLFPMSSNSQPSSTTPNGIVPRPPPPIVDRSLFPKVKYWTRAEKPKDGDNDMMLDDSDGANHVSMPGQRLTYNKYFIS</sequence>
<accession>A0A1C7MDT4</accession>
<dbReference type="Proteomes" id="UP000092993">
    <property type="component" value="Unassembled WGS sequence"/>
</dbReference>
<evidence type="ECO:0000313" key="2">
    <source>
        <dbReference type="EMBL" id="OBZ74777.1"/>
    </source>
</evidence>
<feature type="compositionally biased region" description="Basic residues" evidence="1">
    <location>
        <begin position="14"/>
        <end position="23"/>
    </location>
</feature>
<feature type="region of interest" description="Disordered" evidence="1">
    <location>
        <begin position="62"/>
        <end position="113"/>
    </location>
</feature>
<proteinExistence type="predicted"/>
<reference evidence="2 3" key="1">
    <citation type="submission" date="2016-03" db="EMBL/GenBank/DDBJ databases">
        <title>Whole genome sequencing of Grifola frondosa 9006-11.</title>
        <authorList>
            <person name="Min B."/>
            <person name="Park H."/>
            <person name="Kim J.-G."/>
            <person name="Cho H."/>
            <person name="Oh Y.-L."/>
            <person name="Kong W.-S."/>
            <person name="Choi I.-G."/>
        </authorList>
    </citation>
    <scope>NUCLEOTIDE SEQUENCE [LARGE SCALE GENOMIC DNA]</scope>
    <source>
        <strain evidence="2 3">9006-11</strain>
    </source>
</reference>
<protein>
    <submittedName>
        <fullName evidence="2">Uncharacterized protein</fullName>
    </submittedName>
</protein>
<keyword evidence="3" id="KW-1185">Reference proteome</keyword>
<dbReference type="EMBL" id="LUGG01000005">
    <property type="protein sequence ID" value="OBZ74777.1"/>
    <property type="molecule type" value="Genomic_DNA"/>
</dbReference>
<dbReference type="AlphaFoldDB" id="A0A1C7MDT4"/>
<evidence type="ECO:0000313" key="3">
    <source>
        <dbReference type="Proteomes" id="UP000092993"/>
    </source>
</evidence>
<gene>
    <name evidence="2" type="ORF">A0H81_05488</name>
</gene>
<feature type="compositionally biased region" description="Low complexity" evidence="1">
    <location>
        <begin position="68"/>
        <end position="104"/>
    </location>
</feature>
<comment type="caution">
    <text evidence="2">The sequence shown here is derived from an EMBL/GenBank/DDBJ whole genome shotgun (WGS) entry which is preliminary data.</text>
</comment>